<dbReference type="GO" id="GO:0006644">
    <property type="term" value="P:phospholipid metabolic process"/>
    <property type="evidence" value="ECO:0007669"/>
    <property type="project" value="EnsemblFungi"/>
</dbReference>
<dbReference type="GO" id="GO:0072546">
    <property type="term" value="C:EMC complex"/>
    <property type="evidence" value="ECO:0007669"/>
    <property type="project" value="EnsemblFungi"/>
</dbReference>
<dbReference type="AlphaFoldDB" id="A0A2P7YTZ6"/>
<evidence type="ECO:0000256" key="1">
    <source>
        <dbReference type="ARBA" id="ARBA00004141"/>
    </source>
</evidence>
<accession>A0A2P7YTZ6</accession>
<reference evidence="9 10" key="1">
    <citation type="submission" date="2018-03" db="EMBL/GenBank/DDBJ databases">
        <title>Candida pseudohaemulonii genome assembly and annotation.</title>
        <authorList>
            <person name="Munoz J.F."/>
            <person name="Gade L.G."/>
            <person name="Chow N.A."/>
            <person name="Litvintseva A.P."/>
            <person name="Loparev V.N."/>
            <person name="Cuomo C.A."/>
        </authorList>
    </citation>
    <scope>NUCLEOTIDE SEQUENCE [LARGE SCALE GENOMIC DNA]</scope>
    <source>
        <strain evidence="9 10">B12108</strain>
    </source>
</reference>
<keyword evidence="5 8" id="KW-1133">Transmembrane helix</keyword>
<dbReference type="OrthoDB" id="6745403at2759"/>
<dbReference type="PIRSF" id="PIRSF010045">
    <property type="entry name" value="DUF850_TM_euk"/>
    <property type="match status" value="1"/>
</dbReference>
<dbReference type="RefSeq" id="XP_024714577.1">
    <property type="nucleotide sequence ID" value="XM_024857441.1"/>
</dbReference>
<evidence type="ECO:0000256" key="2">
    <source>
        <dbReference type="ARBA" id="ARBA00005376"/>
    </source>
</evidence>
<evidence type="ECO:0000256" key="4">
    <source>
        <dbReference type="ARBA" id="ARBA00022692"/>
    </source>
</evidence>
<dbReference type="PANTHER" id="PTHR13116">
    <property type="entry name" value="ER MEMBRANE PROTEIN COMPLEX SUBUNIT 3"/>
    <property type="match status" value="1"/>
</dbReference>
<comment type="subcellular location">
    <subcellularLocation>
        <location evidence="1">Membrane</location>
        <topology evidence="1">Multi-pass membrane protein</topology>
    </subcellularLocation>
</comment>
<dbReference type="GO" id="GO:0045050">
    <property type="term" value="P:protein insertion into ER membrane by stop-transfer membrane-anchor sequence"/>
    <property type="evidence" value="ECO:0007669"/>
    <property type="project" value="EnsemblFungi"/>
</dbReference>
<evidence type="ECO:0000256" key="6">
    <source>
        <dbReference type="ARBA" id="ARBA00023136"/>
    </source>
</evidence>
<dbReference type="GO" id="GO:0034975">
    <property type="term" value="P:protein folding in endoplasmic reticulum"/>
    <property type="evidence" value="ECO:0007669"/>
    <property type="project" value="TreeGrafter"/>
</dbReference>
<feature type="transmembrane region" description="Helical" evidence="8">
    <location>
        <begin position="167"/>
        <end position="184"/>
    </location>
</feature>
<feature type="transmembrane region" description="Helical" evidence="8">
    <location>
        <begin position="13"/>
        <end position="37"/>
    </location>
</feature>
<dbReference type="STRING" id="418784.A0A2P7YTZ6"/>
<evidence type="ECO:0000256" key="3">
    <source>
        <dbReference type="ARBA" id="ARBA00020822"/>
    </source>
</evidence>
<dbReference type="SMART" id="SM01415">
    <property type="entry name" value="DUF106"/>
    <property type="match status" value="1"/>
</dbReference>
<keyword evidence="10" id="KW-1185">Reference proteome</keyword>
<dbReference type="Proteomes" id="UP000241107">
    <property type="component" value="Unassembled WGS sequence"/>
</dbReference>
<dbReference type="VEuPathDB" id="FungiDB:C7M61_002053"/>
<dbReference type="PANTHER" id="PTHR13116:SF5">
    <property type="entry name" value="ER MEMBRANE PROTEIN COMPLEX SUBUNIT 3"/>
    <property type="match status" value="1"/>
</dbReference>
<dbReference type="GO" id="GO:0032977">
    <property type="term" value="F:membrane insertase activity"/>
    <property type="evidence" value="ECO:0007669"/>
    <property type="project" value="EnsemblFungi"/>
</dbReference>
<proteinExistence type="inferred from homology"/>
<evidence type="ECO:0000313" key="9">
    <source>
        <dbReference type="EMBL" id="PSK39440.1"/>
    </source>
</evidence>
<dbReference type="EMBL" id="PYFQ01000003">
    <property type="protein sequence ID" value="PSK39440.1"/>
    <property type="molecule type" value="Genomic_DNA"/>
</dbReference>
<keyword evidence="4 8" id="KW-0812">Transmembrane</keyword>
<evidence type="ECO:0000313" key="10">
    <source>
        <dbReference type="Proteomes" id="UP000241107"/>
    </source>
</evidence>
<organism evidence="9 10">
    <name type="scientific">Candidozyma pseudohaemuli</name>
    <dbReference type="NCBI Taxonomy" id="418784"/>
    <lineage>
        <taxon>Eukaryota</taxon>
        <taxon>Fungi</taxon>
        <taxon>Dikarya</taxon>
        <taxon>Ascomycota</taxon>
        <taxon>Saccharomycotina</taxon>
        <taxon>Pichiomycetes</taxon>
        <taxon>Metschnikowiaceae</taxon>
        <taxon>Candidozyma</taxon>
    </lineage>
</organism>
<sequence>MIDDLLLDPQLKYWMLLPITVAMVLVGLLRSNVTYLLTSKPKIEPVKNAREKSFLKRAAAFRQNYSVLNADEFKTRKAYYLEKLKSDEFLAKKDGVEDIKNPLADGSFNDALMNMAKGNMMNFIPQTLIMAWVNFFFAGSVVMKLPFSLTEGFKSMLQSGVNTPDLSVRYVSAISWYFVNLLGLKPVYSILMNDPQSAQALVNQQQNQQMMPNLGAPGGPKPEQVFKAESESIQILLHESVYDGIAARVLNNY</sequence>
<dbReference type="GeneID" id="36565442"/>
<feature type="transmembrane region" description="Helical" evidence="8">
    <location>
        <begin position="123"/>
        <end position="147"/>
    </location>
</feature>
<evidence type="ECO:0000256" key="8">
    <source>
        <dbReference type="SAM" id="Phobius"/>
    </source>
</evidence>
<dbReference type="Pfam" id="PF01956">
    <property type="entry name" value="EMC3_TMCO1"/>
    <property type="match status" value="1"/>
</dbReference>
<dbReference type="GO" id="GO:0015914">
    <property type="term" value="P:phospholipid transport"/>
    <property type="evidence" value="ECO:0007669"/>
    <property type="project" value="EnsemblFungi"/>
</dbReference>
<evidence type="ECO:0000256" key="7">
    <source>
        <dbReference type="PIRNR" id="PIRNR010045"/>
    </source>
</evidence>
<comment type="similarity">
    <text evidence="2 7">Belongs to the EMC3 family.</text>
</comment>
<keyword evidence="6 8" id="KW-0472">Membrane</keyword>
<dbReference type="InterPro" id="IPR002809">
    <property type="entry name" value="EMC3/TMCO1"/>
</dbReference>
<protein>
    <recommendedName>
        <fullName evidence="3 7">ER membrane protein complex subunit 3</fullName>
    </recommendedName>
</protein>
<comment type="function">
    <text evidence="7">The EMC seems to be required for efficient folding of proteins in the endoplasmic reticulum (ER).</text>
</comment>
<gene>
    <name evidence="9" type="ORF">C7M61_002053</name>
</gene>
<dbReference type="InterPro" id="IPR008568">
    <property type="entry name" value="EMC3"/>
</dbReference>
<evidence type="ECO:0000256" key="5">
    <source>
        <dbReference type="ARBA" id="ARBA00022989"/>
    </source>
</evidence>
<dbReference type="GO" id="GO:0051087">
    <property type="term" value="F:protein-folding chaperone binding"/>
    <property type="evidence" value="ECO:0007669"/>
    <property type="project" value="EnsemblFungi"/>
</dbReference>
<name>A0A2P7YTZ6_9ASCO</name>
<comment type="caution">
    <text evidence="9">The sequence shown here is derived from an EMBL/GenBank/DDBJ whole genome shotgun (WGS) entry which is preliminary data.</text>
</comment>